<dbReference type="Proteomes" id="UP000271974">
    <property type="component" value="Unassembled WGS sequence"/>
</dbReference>
<evidence type="ECO:0000313" key="2">
    <source>
        <dbReference type="EMBL" id="RUS69733.1"/>
    </source>
</evidence>
<sequence length="390" mass="44147">MRRLCAEQPKHWHRFINPLLFAYREIPQESTKFAPFELLYGRTVKGPMHILKQLWTKDIEEDEVRSSYQYVLKLRERLERTWDMSQKELENAQGRQKRYYNRGTKARKFKPGDDVLVLLPTDTNKLLMQWKGPYKVVAVVGINDYRVKMRRKEKTLHANLLKRYVSRLYSEMVDVDVDLPDMPSTQCARGDKADSVDVSPYIEPSTEITRTQSNAAVTTHGPASSPVMSAPETAARETAALMRMSDVTASAFPDDSIGQVPVETPSLPLEFYEAEERPLTSGLCISSVGVAVIKEDPECGNQSTDEMAELCPWGQKETVKDIRYGHQLTDAQAEKVKSIVDEHQSIFTDLPCSTTLAEHRIELTSGTPIRQKPYGIVIAVVDLIAAEISL</sequence>
<dbReference type="GO" id="GO:0003676">
    <property type="term" value="F:nucleic acid binding"/>
    <property type="evidence" value="ECO:0007669"/>
    <property type="project" value="InterPro"/>
</dbReference>
<dbReference type="EMBL" id="RQTK01001590">
    <property type="protein sequence ID" value="RUS69733.1"/>
    <property type="molecule type" value="Genomic_DNA"/>
</dbReference>
<evidence type="ECO:0000256" key="1">
    <source>
        <dbReference type="SAM" id="MobiDB-lite"/>
    </source>
</evidence>
<feature type="region of interest" description="Disordered" evidence="1">
    <location>
        <begin position="210"/>
        <end position="230"/>
    </location>
</feature>
<evidence type="ECO:0000313" key="3">
    <source>
        <dbReference type="Proteomes" id="UP000271974"/>
    </source>
</evidence>
<dbReference type="InterPro" id="IPR050951">
    <property type="entry name" value="Retrovirus_Pol_polyprotein"/>
</dbReference>
<accession>A0A3S1AXE3</accession>
<dbReference type="STRING" id="188477.A0A3S1AXE3"/>
<dbReference type="OrthoDB" id="10066265at2759"/>
<keyword evidence="3" id="KW-1185">Reference proteome</keyword>
<gene>
    <name evidence="2" type="ORF">EGW08_022509</name>
</gene>
<dbReference type="PANTHER" id="PTHR37984:SF15">
    <property type="entry name" value="INTEGRASE CATALYTIC DOMAIN-CONTAINING PROTEIN"/>
    <property type="match status" value="1"/>
</dbReference>
<dbReference type="InterPro" id="IPR036397">
    <property type="entry name" value="RNaseH_sf"/>
</dbReference>
<dbReference type="Gene3D" id="3.30.420.10">
    <property type="entry name" value="Ribonuclease H-like superfamily/Ribonuclease H"/>
    <property type="match status" value="1"/>
</dbReference>
<organism evidence="2 3">
    <name type="scientific">Elysia chlorotica</name>
    <name type="common">Eastern emerald elysia</name>
    <name type="synonym">Sea slug</name>
    <dbReference type="NCBI Taxonomy" id="188477"/>
    <lineage>
        <taxon>Eukaryota</taxon>
        <taxon>Metazoa</taxon>
        <taxon>Spiralia</taxon>
        <taxon>Lophotrochozoa</taxon>
        <taxon>Mollusca</taxon>
        <taxon>Gastropoda</taxon>
        <taxon>Heterobranchia</taxon>
        <taxon>Euthyneura</taxon>
        <taxon>Panpulmonata</taxon>
        <taxon>Sacoglossa</taxon>
        <taxon>Placobranchoidea</taxon>
        <taxon>Plakobranchidae</taxon>
        <taxon>Elysia</taxon>
    </lineage>
</organism>
<proteinExistence type="predicted"/>
<protein>
    <submittedName>
        <fullName evidence="2">Uncharacterized protein</fullName>
    </submittedName>
</protein>
<dbReference type="AlphaFoldDB" id="A0A3S1AXE3"/>
<comment type="caution">
    <text evidence="2">The sequence shown here is derived from an EMBL/GenBank/DDBJ whole genome shotgun (WGS) entry which is preliminary data.</text>
</comment>
<name>A0A3S1AXE3_ELYCH</name>
<dbReference type="PANTHER" id="PTHR37984">
    <property type="entry name" value="PROTEIN CBG26694"/>
    <property type="match status" value="1"/>
</dbReference>
<reference evidence="2 3" key="1">
    <citation type="submission" date="2019-01" db="EMBL/GenBank/DDBJ databases">
        <title>A draft genome assembly of the solar-powered sea slug Elysia chlorotica.</title>
        <authorList>
            <person name="Cai H."/>
            <person name="Li Q."/>
            <person name="Fang X."/>
            <person name="Li J."/>
            <person name="Curtis N.E."/>
            <person name="Altenburger A."/>
            <person name="Shibata T."/>
            <person name="Feng M."/>
            <person name="Maeda T."/>
            <person name="Schwartz J.A."/>
            <person name="Shigenobu S."/>
            <person name="Lundholm N."/>
            <person name="Nishiyama T."/>
            <person name="Yang H."/>
            <person name="Hasebe M."/>
            <person name="Li S."/>
            <person name="Pierce S.K."/>
            <person name="Wang J."/>
        </authorList>
    </citation>
    <scope>NUCLEOTIDE SEQUENCE [LARGE SCALE GENOMIC DNA]</scope>
    <source>
        <strain evidence="2">EC2010</strain>
        <tissue evidence="2">Whole organism of an adult</tissue>
    </source>
</reference>